<gene>
    <name evidence="1" type="ORF">PGTUg99_035560</name>
</gene>
<organism evidence="1 2">
    <name type="scientific">Puccinia graminis f. sp. tritici</name>
    <dbReference type="NCBI Taxonomy" id="56615"/>
    <lineage>
        <taxon>Eukaryota</taxon>
        <taxon>Fungi</taxon>
        <taxon>Dikarya</taxon>
        <taxon>Basidiomycota</taxon>
        <taxon>Pucciniomycotina</taxon>
        <taxon>Pucciniomycetes</taxon>
        <taxon>Pucciniales</taxon>
        <taxon>Pucciniaceae</taxon>
        <taxon>Puccinia</taxon>
    </lineage>
</organism>
<comment type="caution">
    <text evidence="1">The sequence shown here is derived from an EMBL/GenBank/DDBJ whole genome shotgun (WGS) entry which is preliminary data.</text>
</comment>
<evidence type="ECO:0000313" key="1">
    <source>
        <dbReference type="EMBL" id="KAA1109830.1"/>
    </source>
</evidence>
<proteinExistence type="predicted"/>
<accession>A0A5B0Q9D0</accession>
<sequence>MVLKGGQILGPNYIQMEPILLALNDHRGDNWMGLFKAIPVLNNTAKETLEWQPGDDLTKGLQVFESDDGPDWNLASLADGVGRHHKQYGQKYPFQQDLQVLGLQSFDKFIKRIPSG</sequence>
<reference evidence="1 2" key="1">
    <citation type="submission" date="2019-05" db="EMBL/GenBank/DDBJ databases">
        <title>Emergence of the Ug99 lineage of the wheat stem rust pathogen through somatic hybridization.</title>
        <authorList>
            <person name="Li F."/>
            <person name="Upadhyaya N.M."/>
            <person name="Sperschneider J."/>
            <person name="Matny O."/>
            <person name="Nguyen-Phuc H."/>
            <person name="Mago R."/>
            <person name="Raley C."/>
            <person name="Miller M.E."/>
            <person name="Silverstein K.A.T."/>
            <person name="Henningsen E."/>
            <person name="Hirsch C.D."/>
            <person name="Visser B."/>
            <person name="Pretorius Z.A."/>
            <person name="Steffenson B.J."/>
            <person name="Schwessinger B."/>
            <person name="Dodds P.N."/>
            <person name="Figueroa M."/>
        </authorList>
    </citation>
    <scope>NUCLEOTIDE SEQUENCE [LARGE SCALE GENOMIC DNA]</scope>
    <source>
        <strain evidence="1 2">Ug99</strain>
    </source>
</reference>
<dbReference type="Proteomes" id="UP000325313">
    <property type="component" value="Unassembled WGS sequence"/>
</dbReference>
<dbReference type="AlphaFoldDB" id="A0A5B0Q9D0"/>
<protein>
    <submittedName>
        <fullName evidence="1">Uncharacterized protein</fullName>
    </submittedName>
</protein>
<evidence type="ECO:0000313" key="2">
    <source>
        <dbReference type="Proteomes" id="UP000325313"/>
    </source>
</evidence>
<dbReference type="EMBL" id="VDEP01000304">
    <property type="protein sequence ID" value="KAA1109830.1"/>
    <property type="molecule type" value="Genomic_DNA"/>
</dbReference>
<name>A0A5B0Q9D0_PUCGR</name>